<dbReference type="Gene3D" id="3.40.630.30">
    <property type="match status" value="1"/>
</dbReference>
<dbReference type="InterPro" id="IPR000182">
    <property type="entry name" value="GNAT_dom"/>
</dbReference>
<protein>
    <recommendedName>
        <fullName evidence="1">N-acetyltransferase domain-containing protein</fullName>
    </recommendedName>
</protein>
<dbReference type="GO" id="GO:0016747">
    <property type="term" value="F:acyltransferase activity, transferring groups other than amino-acyl groups"/>
    <property type="evidence" value="ECO:0007669"/>
    <property type="project" value="InterPro"/>
</dbReference>
<dbReference type="Pfam" id="PF00583">
    <property type="entry name" value="Acetyltransf_1"/>
    <property type="match status" value="1"/>
</dbReference>
<proteinExistence type="predicted"/>
<comment type="caution">
    <text evidence="2">The sequence shown here is derived from an EMBL/GenBank/DDBJ whole genome shotgun (WGS) entry which is preliminary data.</text>
</comment>
<evidence type="ECO:0000259" key="1">
    <source>
        <dbReference type="PROSITE" id="PS51186"/>
    </source>
</evidence>
<gene>
    <name evidence="2" type="ORF">LCGC14_0638200</name>
</gene>
<dbReference type="CDD" id="cd04301">
    <property type="entry name" value="NAT_SF"/>
    <property type="match status" value="1"/>
</dbReference>
<dbReference type="EMBL" id="LAZR01001145">
    <property type="protein sequence ID" value="KKN49894.1"/>
    <property type="molecule type" value="Genomic_DNA"/>
</dbReference>
<dbReference type="InterPro" id="IPR016181">
    <property type="entry name" value="Acyl_CoA_acyltransferase"/>
</dbReference>
<evidence type="ECO:0000313" key="2">
    <source>
        <dbReference type="EMBL" id="KKN49894.1"/>
    </source>
</evidence>
<organism evidence="2">
    <name type="scientific">marine sediment metagenome</name>
    <dbReference type="NCBI Taxonomy" id="412755"/>
    <lineage>
        <taxon>unclassified sequences</taxon>
        <taxon>metagenomes</taxon>
        <taxon>ecological metagenomes</taxon>
    </lineage>
</organism>
<accession>A0A0F9R597</accession>
<sequence>MAYSADDLVGMGGITNIQWENRLGEISLIIDPKQQGKQHGERAVGHLLEQAFGNMGLKTVFGECYMCNEAWKFWKKIVTEHAGQETILPNRKLWKGRFYDSLYFSFDADCFVL</sequence>
<feature type="domain" description="N-acetyltransferase" evidence="1">
    <location>
        <begin position="1"/>
        <end position="109"/>
    </location>
</feature>
<dbReference type="AlphaFoldDB" id="A0A0F9R597"/>
<reference evidence="2" key="1">
    <citation type="journal article" date="2015" name="Nature">
        <title>Complex archaea that bridge the gap between prokaryotes and eukaryotes.</title>
        <authorList>
            <person name="Spang A."/>
            <person name="Saw J.H."/>
            <person name="Jorgensen S.L."/>
            <person name="Zaremba-Niedzwiedzka K."/>
            <person name="Martijn J."/>
            <person name="Lind A.E."/>
            <person name="van Eijk R."/>
            <person name="Schleper C."/>
            <person name="Guy L."/>
            <person name="Ettema T.J."/>
        </authorList>
    </citation>
    <scope>NUCLEOTIDE SEQUENCE</scope>
</reference>
<dbReference type="SUPFAM" id="SSF55729">
    <property type="entry name" value="Acyl-CoA N-acyltransferases (Nat)"/>
    <property type="match status" value="1"/>
</dbReference>
<dbReference type="PROSITE" id="PS51186">
    <property type="entry name" value="GNAT"/>
    <property type="match status" value="1"/>
</dbReference>
<name>A0A0F9R597_9ZZZZ</name>